<sequence>MHIETTDVTRTYGAVTALDGLTLSIPSGSTFGLLGTNGAGKTTLFRLLIGHETPDSGTVRIGDTTVSAAGPEIRERVGYLPERAGFPAELTAREVLAVTARVRGLSDVDERVASVLSTVGLDGDADRPVEGFSNGMGRRLGLATALLPDPDVLLLDEPTAGLDPLGVVAFHRIVEDVSERTDATVLVCSHALAEVERLCDRVAILNDGQLLAAGELSELTAGTSGLEETFEAVVTGDGQSGDGQAVAAGGPAGSGTERPSDASDLQRPPDATPADREEGTP</sequence>
<dbReference type="STRING" id="767519.SAMN05216559_0025"/>
<keyword evidence="3" id="KW-0547">Nucleotide-binding</keyword>
<keyword evidence="4 7" id="KW-0067">ATP-binding</keyword>
<protein>
    <submittedName>
        <fullName evidence="7">Cu-processing system ATP-binding protein</fullName>
    </submittedName>
</protein>
<dbReference type="GO" id="GO:0005524">
    <property type="term" value="F:ATP binding"/>
    <property type="evidence" value="ECO:0007669"/>
    <property type="project" value="UniProtKB-KW"/>
</dbReference>
<dbReference type="SUPFAM" id="SSF52540">
    <property type="entry name" value="P-loop containing nucleoside triphosphate hydrolases"/>
    <property type="match status" value="1"/>
</dbReference>
<evidence type="ECO:0000259" key="6">
    <source>
        <dbReference type="PROSITE" id="PS50893"/>
    </source>
</evidence>
<dbReference type="SMART" id="SM00382">
    <property type="entry name" value="AAA"/>
    <property type="match status" value="1"/>
</dbReference>
<dbReference type="InterPro" id="IPR027417">
    <property type="entry name" value="P-loop_NTPase"/>
</dbReference>
<dbReference type="PANTHER" id="PTHR43335">
    <property type="entry name" value="ABC TRANSPORTER, ATP-BINDING PROTEIN"/>
    <property type="match status" value="1"/>
</dbReference>
<dbReference type="AlphaFoldDB" id="A0A1I6K1F9"/>
<dbReference type="InterPro" id="IPR003439">
    <property type="entry name" value="ABC_transporter-like_ATP-bd"/>
</dbReference>
<dbReference type="PANTHER" id="PTHR43335:SF4">
    <property type="entry name" value="ABC TRANSPORTER, ATP-BINDING PROTEIN"/>
    <property type="match status" value="1"/>
</dbReference>
<proteinExistence type="inferred from homology"/>
<accession>A0A1I6K1F9</accession>
<dbReference type="InterPro" id="IPR003593">
    <property type="entry name" value="AAA+_ATPase"/>
</dbReference>
<comment type="similarity">
    <text evidence="1">Belongs to the ABC transporter superfamily.</text>
</comment>
<feature type="domain" description="ABC transporter" evidence="6">
    <location>
        <begin position="3"/>
        <end position="232"/>
    </location>
</feature>
<evidence type="ECO:0000256" key="3">
    <source>
        <dbReference type="ARBA" id="ARBA00022741"/>
    </source>
</evidence>
<organism evidence="7 8">
    <name type="scientific">Halomicrobium zhouii</name>
    <dbReference type="NCBI Taxonomy" id="767519"/>
    <lineage>
        <taxon>Archaea</taxon>
        <taxon>Methanobacteriati</taxon>
        <taxon>Methanobacteriota</taxon>
        <taxon>Stenosarchaea group</taxon>
        <taxon>Halobacteria</taxon>
        <taxon>Halobacteriales</taxon>
        <taxon>Haloarculaceae</taxon>
        <taxon>Halomicrobium</taxon>
    </lineage>
</organism>
<evidence type="ECO:0000313" key="7">
    <source>
        <dbReference type="EMBL" id="SFR85051.1"/>
    </source>
</evidence>
<keyword evidence="2" id="KW-0813">Transport</keyword>
<name>A0A1I6K1F9_9EURY</name>
<evidence type="ECO:0000256" key="5">
    <source>
        <dbReference type="SAM" id="MobiDB-lite"/>
    </source>
</evidence>
<gene>
    <name evidence="7" type="ORF">SAMN05216559_0025</name>
</gene>
<dbReference type="RefSeq" id="WP_089812714.1">
    <property type="nucleotide sequence ID" value="NZ_FOZK01000001.1"/>
</dbReference>
<reference evidence="7 8" key="1">
    <citation type="submission" date="2016-10" db="EMBL/GenBank/DDBJ databases">
        <authorList>
            <person name="de Groot N.N."/>
        </authorList>
    </citation>
    <scope>NUCLEOTIDE SEQUENCE [LARGE SCALE GENOMIC DNA]</scope>
    <source>
        <strain evidence="7 8">CGMCC 1.10457</strain>
    </source>
</reference>
<evidence type="ECO:0000313" key="8">
    <source>
        <dbReference type="Proteomes" id="UP000199062"/>
    </source>
</evidence>
<feature type="region of interest" description="Disordered" evidence="5">
    <location>
        <begin position="235"/>
        <end position="281"/>
    </location>
</feature>
<dbReference type="Pfam" id="PF00005">
    <property type="entry name" value="ABC_tran"/>
    <property type="match status" value="1"/>
</dbReference>
<dbReference type="OrthoDB" id="87732at2157"/>
<dbReference type="EMBL" id="FOZK01000001">
    <property type="protein sequence ID" value="SFR85051.1"/>
    <property type="molecule type" value="Genomic_DNA"/>
</dbReference>
<dbReference type="GO" id="GO:0016887">
    <property type="term" value="F:ATP hydrolysis activity"/>
    <property type="evidence" value="ECO:0007669"/>
    <property type="project" value="InterPro"/>
</dbReference>
<keyword evidence="8" id="KW-1185">Reference proteome</keyword>
<dbReference type="PROSITE" id="PS50893">
    <property type="entry name" value="ABC_TRANSPORTER_2"/>
    <property type="match status" value="1"/>
</dbReference>
<evidence type="ECO:0000256" key="2">
    <source>
        <dbReference type="ARBA" id="ARBA00022448"/>
    </source>
</evidence>
<evidence type="ECO:0000256" key="4">
    <source>
        <dbReference type="ARBA" id="ARBA00022840"/>
    </source>
</evidence>
<dbReference type="Gene3D" id="3.40.50.300">
    <property type="entry name" value="P-loop containing nucleotide triphosphate hydrolases"/>
    <property type="match status" value="1"/>
</dbReference>
<evidence type="ECO:0000256" key="1">
    <source>
        <dbReference type="ARBA" id="ARBA00005417"/>
    </source>
</evidence>
<dbReference type="Proteomes" id="UP000199062">
    <property type="component" value="Unassembled WGS sequence"/>
</dbReference>